<feature type="domain" description="XPG-I" evidence="3">
    <location>
        <begin position="121"/>
        <end position="194"/>
    </location>
</feature>
<evidence type="ECO:0000313" key="4">
    <source>
        <dbReference type="EMBL" id="KAJ3844844.1"/>
    </source>
</evidence>
<dbReference type="InterPro" id="IPR006084">
    <property type="entry name" value="XPG/Rad2"/>
</dbReference>
<name>A0AA38UKR0_9AGAR</name>
<dbReference type="InterPro" id="IPR006085">
    <property type="entry name" value="XPG_DNA_repair_N"/>
</dbReference>
<keyword evidence="2" id="KW-0378">Hydrolase</keyword>
<dbReference type="Pfam" id="PF00752">
    <property type="entry name" value="XPG_N"/>
    <property type="match status" value="1"/>
</dbReference>
<organism evidence="4 5">
    <name type="scientific">Lentinula raphanica</name>
    <dbReference type="NCBI Taxonomy" id="153919"/>
    <lineage>
        <taxon>Eukaryota</taxon>
        <taxon>Fungi</taxon>
        <taxon>Dikarya</taxon>
        <taxon>Basidiomycota</taxon>
        <taxon>Agaricomycotina</taxon>
        <taxon>Agaricomycetes</taxon>
        <taxon>Agaricomycetidae</taxon>
        <taxon>Agaricales</taxon>
        <taxon>Marasmiineae</taxon>
        <taxon>Omphalotaceae</taxon>
        <taxon>Lentinula</taxon>
    </lineage>
</organism>
<dbReference type="PANTHER" id="PTHR11081:SF75">
    <property type="entry name" value="ENDONUCLEASE, PUTATIVE (AFU_ORTHOLOGUE AFUA_3G13260)-RELATED"/>
    <property type="match status" value="1"/>
</dbReference>
<dbReference type="SUPFAM" id="SSF47807">
    <property type="entry name" value="5' to 3' exonuclease, C-terminal subdomain"/>
    <property type="match status" value="1"/>
</dbReference>
<evidence type="ECO:0000313" key="5">
    <source>
        <dbReference type="Proteomes" id="UP001163846"/>
    </source>
</evidence>
<evidence type="ECO:0000256" key="1">
    <source>
        <dbReference type="ARBA" id="ARBA00022722"/>
    </source>
</evidence>
<keyword evidence="5" id="KW-1185">Reference proteome</keyword>
<reference evidence="4" key="1">
    <citation type="submission" date="2022-08" db="EMBL/GenBank/DDBJ databases">
        <authorList>
            <consortium name="DOE Joint Genome Institute"/>
            <person name="Min B."/>
            <person name="Riley R."/>
            <person name="Sierra-Patev S."/>
            <person name="Naranjo-Ortiz M."/>
            <person name="Looney B."/>
            <person name="Konkel Z."/>
            <person name="Slot J.C."/>
            <person name="Sakamoto Y."/>
            <person name="Steenwyk J.L."/>
            <person name="Rokas A."/>
            <person name="Carro J."/>
            <person name="Camarero S."/>
            <person name="Ferreira P."/>
            <person name="Molpeceres G."/>
            <person name="Ruiz-Duenas F.J."/>
            <person name="Serrano A."/>
            <person name="Henrissat B."/>
            <person name="Drula E."/>
            <person name="Hughes K.W."/>
            <person name="Mata J.L."/>
            <person name="Ishikawa N.K."/>
            <person name="Vargas-Isla R."/>
            <person name="Ushijima S."/>
            <person name="Smith C.A."/>
            <person name="Ahrendt S."/>
            <person name="Andreopoulos W."/>
            <person name="He G."/>
            <person name="Labutti K."/>
            <person name="Lipzen A."/>
            <person name="Ng V."/>
            <person name="Sandor L."/>
            <person name="Barry K."/>
            <person name="Martinez A.T."/>
            <person name="Xiao Y."/>
            <person name="Gibbons J.G."/>
            <person name="Terashima K."/>
            <person name="Hibbett D.S."/>
            <person name="Grigoriev I.V."/>
        </authorList>
    </citation>
    <scope>NUCLEOTIDE SEQUENCE</scope>
    <source>
        <strain evidence="4">TFB9207</strain>
    </source>
</reference>
<dbReference type="Proteomes" id="UP001163846">
    <property type="component" value="Unassembled WGS sequence"/>
</dbReference>
<dbReference type="SMART" id="SM00484">
    <property type="entry name" value="XPGI"/>
    <property type="match status" value="1"/>
</dbReference>
<proteinExistence type="predicted"/>
<dbReference type="Gene3D" id="3.40.50.1010">
    <property type="entry name" value="5'-nuclease"/>
    <property type="match status" value="2"/>
</dbReference>
<dbReference type="CDD" id="cd09870">
    <property type="entry name" value="PIN_YEN1"/>
    <property type="match status" value="1"/>
</dbReference>
<dbReference type="GO" id="GO:0017108">
    <property type="term" value="F:5'-flap endonuclease activity"/>
    <property type="evidence" value="ECO:0007669"/>
    <property type="project" value="TreeGrafter"/>
</dbReference>
<dbReference type="Pfam" id="PF00867">
    <property type="entry name" value="XPG_I"/>
    <property type="match status" value="1"/>
</dbReference>
<sequence>MGVNQLWTLVSTSASTQKLRDLNLEAGFIKNYHQSRALNIGIDAPLLLDTFHAANRTANKHSLHNSDTTLTQLFRLLCQLSEAAVNCIFFFDGLERAAVKRGRQVIHREPDYYTNAKALIECFGYYTFTACGDAEAELADFNSKGILDAVLTKDSDVFPFGAQIVLVPDFTKTTGQDLNVNIYKAETIQNDLELSRAGFILIALLLRSDSAAGVAGIGSKTAFGLARCGFGDALLTAYNEFSSAPSQLSNVFKQLNLAMAHEIQFDPHAKIGSRSASRADKFRNSQFPSAENLATLRHFLSPPLHQSVSVQWLPRIPDLLSISSFCRDHFNWTVELTAKRFHNELWPGLIGRMLCSKYLAYNLETYEIVVPQLRCPLSFNSNGKPYIPMLSAAIERPGAITLNGKLPVDTIPITFSTEFFIRLSNLNSDNFRTTRRVNVSVAMIAVVLKKTGMVSGLDDMLGPRPTLLENANASSEQSIPSSSTDGCNGMLTEETVKKDLGIIELTDDEDEEYEVIELDSD</sequence>
<accession>A0AA38UKR0</accession>
<dbReference type="AlphaFoldDB" id="A0AA38UKR0"/>
<comment type="caution">
    <text evidence="4">The sequence shown here is derived from an EMBL/GenBank/DDBJ whole genome shotgun (WGS) entry which is preliminary data.</text>
</comment>
<evidence type="ECO:0000259" key="3">
    <source>
        <dbReference type="SMART" id="SM00484"/>
    </source>
</evidence>
<dbReference type="InterPro" id="IPR036279">
    <property type="entry name" value="5-3_exonuclease_C_sf"/>
</dbReference>
<dbReference type="InterPro" id="IPR006086">
    <property type="entry name" value="XPG-I_dom"/>
</dbReference>
<protein>
    <submittedName>
        <fullName evidence="4">PIN domain-like protein</fullName>
    </submittedName>
</protein>
<dbReference type="PANTHER" id="PTHR11081">
    <property type="entry name" value="FLAP ENDONUCLEASE FAMILY MEMBER"/>
    <property type="match status" value="1"/>
</dbReference>
<dbReference type="SUPFAM" id="SSF88723">
    <property type="entry name" value="PIN domain-like"/>
    <property type="match status" value="1"/>
</dbReference>
<keyword evidence="1" id="KW-0540">Nuclease</keyword>
<evidence type="ECO:0000256" key="2">
    <source>
        <dbReference type="ARBA" id="ARBA00022801"/>
    </source>
</evidence>
<dbReference type="EMBL" id="MU805945">
    <property type="protein sequence ID" value="KAJ3844844.1"/>
    <property type="molecule type" value="Genomic_DNA"/>
</dbReference>
<dbReference type="InterPro" id="IPR029060">
    <property type="entry name" value="PIN-like_dom_sf"/>
</dbReference>
<gene>
    <name evidence="4" type="ORF">F5878DRAFT_655448</name>
</gene>
<dbReference type="GO" id="GO:0006281">
    <property type="term" value="P:DNA repair"/>
    <property type="evidence" value="ECO:0007669"/>
    <property type="project" value="UniProtKB-ARBA"/>
</dbReference>